<dbReference type="RefSeq" id="WP_322444738.1">
    <property type="nucleotide sequence ID" value="NZ_JAXOFX010000001.1"/>
</dbReference>
<dbReference type="SUPFAM" id="SSF89550">
    <property type="entry name" value="PHP domain-like"/>
    <property type="match status" value="1"/>
</dbReference>
<comment type="similarity">
    <text evidence="1 5">Belongs to the metallo-dependent hydrolases superfamily. CpsB/CapC family.</text>
</comment>
<protein>
    <recommendedName>
        <fullName evidence="5">Tyrosine-protein phosphatase</fullName>
        <ecNumber evidence="5">3.1.3.48</ecNumber>
    </recommendedName>
</protein>
<comment type="caution">
    <text evidence="6">The sequence shown here is derived from an EMBL/GenBank/DDBJ whole genome shotgun (WGS) entry which is preliminary data.</text>
</comment>
<dbReference type="Pfam" id="PF19567">
    <property type="entry name" value="CpsB_CapC"/>
    <property type="match status" value="1"/>
</dbReference>
<keyword evidence="2 5" id="KW-0378">Hydrolase</keyword>
<evidence type="ECO:0000256" key="2">
    <source>
        <dbReference type="ARBA" id="ARBA00022801"/>
    </source>
</evidence>
<comment type="catalytic activity">
    <reaction evidence="4 5">
        <text>O-phospho-L-tyrosyl-[protein] + H2O = L-tyrosyl-[protein] + phosphate</text>
        <dbReference type="Rhea" id="RHEA:10684"/>
        <dbReference type="Rhea" id="RHEA-COMP:10136"/>
        <dbReference type="Rhea" id="RHEA-COMP:20101"/>
        <dbReference type="ChEBI" id="CHEBI:15377"/>
        <dbReference type="ChEBI" id="CHEBI:43474"/>
        <dbReference type="ChEBI" id="CHEBI:46858"/>
        <dbReference type="ChEBI" id="CHEBI:61978"/>
        <dbReference type="EC" id="3.1.3.48"/>
    </reaction>
</comment>
<dbReference type="EC" id="3.1.3.48" evidence="5"/>
<evidence type="ECO:0000313" key="7">
    <source>
        <dbReference type="Proteomes" id="UP001290455"/>
    </source>
</evidence>
<gene>
    <name evidence="6" type="ORF">SM124_01625</name>
</gene>
<dbReference type="GO" id="GO:0004725">
    <property type="term" value="F:protein tyrosine phosphatase activity"/>
    <property type="evidence" value="ECO:0007669"/>
    <property type="project" value="UniProtKB-EC"/>
</dbReference>
<dbReference type="PANTHER" id="PTHR39181">
    <property type="entry name" value="TYROSINE-PROTEIN PHOSPHATASE YWQE"/>
    <property type="match status" value="1"/>
</dbReference>
<dbReference type="InterPro" id="IPR016667">
    <property type="entry name" value="Caps_polysacc_synth_CpsB/CapC"/>
</dbReference>
<dbReference type="PIRSF" id="PIRSF016557">
    <property type="entry name" value="Caps_synth_CpsB"/>
    <property type="match status" value="1"/>
</dbReference>
<dbReference type="EMBL" id="JAXOFX010000001">
    <property type="protein sequence ID" value="MDZ5470437.1"/>
    <property type="molecule type" value="Genomic_DNA"/>
</dbReference>
<dbReference type="InterPro" id="IPR016195">
    <property type="entry name" value="Pol/histidinol_Pase-like"/>
</dbReference>
<organism evidence="6 7">
    <name type="scientific">Robertmurraya mangrovi</name>
    <dbReference type="NCBI Taxonomy" id="3098077"/>
    <lineage>
        <taxon>Bacteria</taxon>
        <taxon>Bacillati</taxon>
        <taxon>Bacillota</taxon>
        <taxon>Bacilli</taxon>
        <taxon>Bacillales</taxon>
        <taxon>Bacillaceae</taxon>
        <taxon>Robertmurraya</taxon>
    </lineage>
</organism>
<evidence type="ECO:0000313" key="6">
    <source>
        <dbReference type="EMBL" id="MDZ5470437.1"/>
    </source>
</evidence>
<evidence type="ECO:0000256" key="3">
    <source>
        <dbReference type="ARBA" id="ARBA00022912"/>
    </source>
</evidence>
<accession>A0ABU5ITE9</accession>
<dbReference type="Proteomes" id="UP001290455">
    <property type="component" value="Unassembled WGS sequence"/>
</dbReference>
<proteinExistence type="inferred from homology"/>
<dbReference type="PANTHER" id="PTHR39181:SF1">
    <property type="entry name" value="TYROSINE-PROTEIN PHOSPHATASE YWQE"/>
    <property type="match status" value="1"/>
</dbReference>
<keyword evidence="7" id="KW-1185">Reference proteome</keyword>
<evidence type="ECO:0000256" key="5">
    <source>
        <dbReference type="PIRNR" id="PIRNR016557"/>
    </source>
</evidence>
<name>A0ABU5ITE9_9BACI</name>
<dbReference type="Gene3D" id="3.20.20.140">
    <property type="entry name" value="Metal-dependent hydrolases"/>
    <property type="match status" value="1"/>
</dbReference>
<reference evidence="6 7" key="1">
    <citation type="submission" date="2023-11" db="EMBL/GenBank/DDBJ databases">
        <title>Bacillus jintuensis, isolated from a mudflat on the Beibu Gulf coast.</title>
        <authorList>
            <person name="Li M."/>
        </authorList>
    </citation>
    <scope>NUCLEOTIDE SEQUENCE [LARGE SCALE GENOMIC DNA]</scope>
    <source>
        <strain evidence="6 7">31A1R</strain>
    </source>
</reference>
<evidence type="ECO:0000256" key="1">
    <source>
        <dbReference type="ARBA" id="ARBA00005750"/>
    </source>
</evidence>
<sequence>MIDIHSHVLPFLDDGPDSYEHFKELARQAVSSGVTHLVATPHHNRRYENPKDKIIKHISHCNQYLKMKNINLTIYPGQEYRIHREILNPQKENEILTINQGNYLLLELPPHEVPDYTNEVIYELLLKSITPIIVHPERNKELQNNPSMIYEFVQEGALIQLTAGSVIGKFGGNVKKLASRLIDHQLVHVLASDAHNIHTRGFCLDEAYKEISKSFGHQCTTYFQKNAKNILENKEFQIESPRHIKKRFFKFF</sequence>
<keyword evidence="3 5" id="KW-0904">Protein phosphatase</keyword>
<evidence type="ECO:0000256" key="4">
    <source>
        <dbReference type="ARBA" id="ARBA00051722"/>
    </source>
</evidence>